<feature type="transmembrane region" description="Helical" evidence="2">
    <location>
        <begin position="354"/>
        <end position="378"/>
    </location>
</feature>
<feature type="transmembrane region" description="Helical" evidence="2">
    <location>
        <begin position="96"/>
        <end position="112"/>
    </location>
</feature>
<keyword evidence="2" id="KW-0812">Transmembrane</keyword>
<keyword evidence="4" id="KW-1185">Reference proteome</keyword>
<protein>
    <submittedName>
        <fullName evidence="3">GPH family glycoside/pentoside/hexuronide:cation symporter</fullName>
    </submittedName>
</protein>
<dbReference type="AlphaFoldDB" id="A0AAW3TVS4"/>
<sequence>MRPVAEATAGTAAVPAARRLRSGAMGSYAFGAVAYGVKDAGFGTFLLLFYNQVVGLPSATVGLVVMVALLIDAFVDPAVGFLSDRTRTRWGRRHPWMYGSALPIMVGWVLLWNPPSGWGQGATLGWLFACAVLVRTAVSAYEVPSVALTPELSSDYDERTRIMAWRYLFGWAGGLTMLVSAYLYFLAPTPEHANGLLNRQGYIGYSILGALLMGAAILTSAAGTHKEIPNLPNPPIERQTFRENLRELADTVKNRAFAILMLAGLCAYTVQGISYAMSTYLYTYVWGFQGVVFVYATVALFGGVLVAFVAAPRIGKRMSKPRAAAGAVAIGATLNIAPYALRLLHVLPDVGQPALLPILLVFFAAATACNVSAFILGASMMADVVEDSEMRTGRRSEGVFFAGSFFVQKCTSGIGIFLAGVILAIAGFPEKAVPGTVPVDTINRLTLTFGVTYLVIAGCAAFVFTRFPFGRDEHEARLARLGAAKLADS</sequence>
<dbReference type="Pfam" id="PF13347">
    <property type="entry name" value="MFS_2"/>
    <property type="match status" value="1"/>
</dbReference>
<name>A0AAW3TVS4_9SPHN</name>
<dbReference type="PANTHER" id="PTHR11328:SF24">
    <property type="entry name" value="MAJOR FACILITATOR SUPERFAMILY (MFS) PROFILE DOMAIN-CONTAINING PROTEIN"/>
    <property type="match status" value="1"/>
</dbReference>
<dbReference type="SUPFAM" id="SSF103473">
    <property type="entry name" value="MFS general substrate transporter"/>
    <property type="match status" value="1"/>
</dbReference>
<feature type="transmembrane region" description="Helical" evidence="2">
    <location>
        <begin position="256"/>
        <end position="278"/>
    </location>
</feature>
<reference evidence="3 4" key="1">
    <citation type="submission" date="2020-08" db="EMBL/GenBank/DDBJ databases">
        <title>Genomic Encyclopedia of Type Strains, Phase IV (KMG-IV): sequencing the most valuable type-strain genomes for metagenomic binning, comparative biology and taxonomic classification.</title>
        <authorList>
            <person name="Goeker M."/>
        </authorList>
    </citation>
    <scope>NUCLEOTIDE SEQUENCE [LARGE SCALE GENOMIC DNA]</scope>
    <source>
        <strain evidence="3 4">DSM 15581</strain>
    </source>
</reference>
<dbReference type="InterPro" id="IPR039672">
    <property type="entry name" value="MFS_2"/>
</dbReference>
<feature type="transmembrane region" description="Helical" evidence="2">
    <location>
        <begin position="284"/>
        <end position="311"/>
    </location>
</feature>
<dbReference type="GO" id="GO:0008643">
    <property type="term" value="P:carbohydrate transport"/>
    <property type="evidence" value="ECO:0007669"/>
    <property type="project" value="InterPro"/>
</dbReference>
<evidence type="ECO:0000313" key="3">
    <source>
        <dbReference type="EMBL" id="MBB3875704.1"/>
    </source>
</evidence>
<feature type="transmembrane region" description="Helical" evidence="2">
    <location>
        <begin position="164"/>
        <end position="187"/>
    </location>
</feature>
<proteinExistence type="inferred from homology"/>
<comment type="caution">
    <text evidence="3">The sequence shown here is derived from an EMBL/GenBank/DDBJ whole genome shotgun (WGS) entry which is preliminary data.</text>
</comment>
<dbReference type="InterPro" id="IPR036259">
    <property type="entry name" value="MFS_trans_sf"/>
</dbReference>
<evidence type="ECO:0000256" key="1">
    <source>
        <dbReference type="ARBA" id="ARBA00009617"/>
    </source>
</evidence>
<feature type="transmembrane region" description="Helical" evidence="2">
    <location>
        <begin position="323"/>
        <end position="342"/>
    </location>
</feature>
<keyword evidence="2" id="KW-1133">Transmembrane helix</keyword>
<feature type="transmembrane region" description="Helical" evidence="2">
    <location>
        <begin position="202"/>
        <end position="222"/>
    </location>
</feature>
<comment type="similarity">
    <text evidence="1">Belongs to the sodium:galactoside symporter (TC 2.A.2) family.</text>
</comment>
<gene>
    <name evidence="3" type="ORF">GGR47_001945</name>
</gene>
<feature type="transmembrane region" description="Helical" evidence="2">
    <location>
        <begin position="28"/>
        <end position="50"/>
    </location>
</feature>
<keyword evidence="2" id="KW-0472">Membrane</keyword>
<feature type="transmembrane region" description="Helical" evidence="2">
    <location>
        <begin position="445"/>
        <end position="464"/>
    </location>
</feature>
<organism evidence="3 4">
    <name type="scientific">Sphingomonas aquatilis</name>
    <dbReference type="NCBI Taxonomy" id="93063"/>
    <lineage>
        <taxon>Bacteria</taxon>
        <taxon>Pseudomonadati</taxon>
        <taxon>Pseudomonadota</taxon>
        <taxon>Alphaproteobacteria</taxon>
        <taxon>Sphingomonadales</taxon>
        <taxon>Sphingomonadaceae</taxon>
        <taxon>Sphingomonas</taxon>
    </lineage>
</organism>
<dbReference type="PANTHER" id="PTHR11328">
    <property type="entry name" value="MAJOR FACILITATOR SUPERFAMILY DOMAIN-CONTAINING PROTEIN"/>
    <property type="match status" value="1"/>
</dbReference>
<dbReference type="Gene3D" id="1.20.1250.20">
    <property type="entry name" value="MFS general substrate transporter like domains"/>
    <property type="match status" value="1"/>
</dbReference>
<dbReference type="GO" id="GO:0015293">
    <property type="term" value="F:symporter activity"/>
    <property type="evidence" value="ECO:0007669"/>
    <property type="project" value="InterPro"/>
</dbReference>
<evidence type="ECO:0000313" key="4">
    <source>
        <dbReference type="Proteomes" id="UP000528945"/>
    </source>
</evidence>
<evidence type="ECO:0000256" key="2">
    <source>
        <dbReference type="SAM" id="Phobius"/>
    </source>
</evidence>
<dbReference type="EMBL" id="JACIDB010000003">
    <property type="protein sequence ID" value="MBB3875704.1"/>
    <property type="molecule type" value="Genomic_DNA"/>
</dbReference>
<feature type="transmembrane region" description="Helical" evidence="2">
    <location>
        <begin position="124"/>
        <end position="143"/>
    </location>
</feature>
<feature type="transmembrane region" description="Helical" evidence="2">
    <location>
        <begin position="399"/>
        <end position="425"/>
    </location>
</feature>
<accession>A0AAW3TVS4</accession>
<feature type="transmembrane region" description="Helical" evidence="2">
    <location>
        <begin position="56"/>
        <end position="75"/>
    </location>
</feature>
<dbReference type="GO" id="GO:0005886">
    <property type="term" value="C:plasma membrane"/>
    <property type="evidence" value="ECO:0007669"/>
    <property type="project" value="TreeGrafter"/>
</dbReference>
<dbReference type="Proteomes" id="UP000528945">
    <property type="component" value="Unassembled WGS sequence"/>
</dbReference>